<dbReference type="PANTHER" id="PTHR43046:SF14">
    <property type="entry name" value="MUTT_NUDIX FAMILY PROTEIN"/>
    <property type="match status" value="1"/>
</dbReference>
<feature type="domain" description="Nudix hydrolase" evidence="3">
    <location>
        <begin position="1"/>
        <end position="143"/>
    </location>
</feature>
<dbReference type="Proteomes" id="UP000309788">
    <property type="component" value="Unassembled WGS sequence"/>
</dbReference>
<protein>
    <submittedName>
        <fullName evidence="4">NUDIX hydrolase</fullName>
    </submittedName>
</protein>
<comment type="caution">
    <text evidence="4">The sequence shown here is derived from an EMBL/GenBank/DDBJ whole genome shotgun (WGS) entry which is preliminary data.</text>
</comment>
<evidence type="ECO:0000259" key="3">
    <source>
        <dbReference type="PROSITE" id="PS51462"/>
    </source>
</evidence>
<dbReference type="InterPro" id="IPR015797">
    <property type="entry name" value="NUDIX_hydrolase-like_dom_sf"/>
</dbReference>
<keyword evidence="5" id="KW-1185">Reference proteome</keyword>
<evidence type="ECO:0000256" key="1">
    <source>
        <dbReference type="ARBA" id="ARBA00001946"/>
    </source>
</evidence>
<dbReference type="PROSITE" id="PS51462">
    <property type="entry name" value="NUDIX"/>
    <property type="match status" value="1"/>
</dbReference>
<dbReference type="InterPro" id="IPR020084">
    <property type="entry name" value="NUDIX_hydrolase_CS"/>
</dbReference>
<dbReference type="AlphaFoldDB" id="A0A5R9KE93"/>
<dbReference type="SUPFAM" id="SSF55811">
    <property type="entry name" value="Nudix"/>
    <property type="match status" value="1"/>
</dbReference>
<dbReference type="InterPro" id="IPR000086">
    <property type="entry name" value="NUDIX_hydrolase_dom"/>
</dbReference>
<proteinExistence type="predicted"/>
<evidence type="ECO:0000313" key="4">
    <source>
        <dbReference type="EMBL" id="TLU94439.1"/>
    </source>
</evidence>
<evidence type="ECO:0000313" key="5">
    <source>
        <dbReference type="Proteomes" id="UP000309788"/>
    </source>
</evidence>
<dbReference type="GO" id="GO:0016787">
    <property type="term" value="F:hydrolase activity"/>
    <property type="evidence" value="ECO:0007669"/>
    <property type="project" value="UniProtKB-KW"/>
</dbReference>
<dbReference type="PROSITE" id="PS00893">
    <property type="entry name" value="NUDIX_BOX"/>
    <property type="match status" value="1"/>
</dbReference>
<evidence type="ECO:0000256" key="2">
    <source>
        <dbReference type="ARBA" id="ARBA00022801"/>
    </source>
</evidence>
<organism evidence="4 5">
    <name type="scientific">Dyadobacter sediminis</name>
    <dbReference type="NCBI Taxonomy" id="1493691"/>
    <lineage>
        <taxon>Bacteria</taxon>
        <taxon>Pseudomonadati</taxon>
        <taxon>Bacteroidota</taxon>
        <taxon>Cytophagia</taxon>
        <taxon>Cytophagales</taxon>
        <taxon>Spirosomataceae</taxon>
        <taxon>Dyadobacter</taxon>
    </lineage>
</organism>
<reference evidence="4 5" key="1">
    <citation type="submission" date="2019-05" db="EMBL/GenBank/DDBJ databases">
        <authorList>
            <person name="Qu J.-H."/>
        </authorList>
    </citation>
    <scope>NUCLEOTIDE SEQUENCE [LARGE SCALE GENOMIC DNA]</scope>
    <source>
        <strain evidence="4 5">Z12</strain>
    </source>
</reference>
<dbReference type="Pfam" id="PF00293">
    <property type="entry name" value="NUDIX"/>
    <property type="match status" value="1"/>
</dbReference>
<dbReference type="Gene3D" id="3.90.79.10">
    <property type="entry name" value="Nucleoside Triphosphate Pyrophosphohydrolase"/>
    <property type="match status" value="1"/>
</dbReference>
<sequence>MISLPVQDSLFNYRVAGVAILNGKVLMHKTPSDHFWSLPGGRAELFEFSQDTLRREMQEETGMLVQVGKMLWISENFFRYNGIRHHEIGFYFEMEIPDLKDQTDFSGSEGQEELLFKWLDAESLHSIKIYPEFLAAALAQNPLETGHFTSGFTDLDGL</sequence>
<dbReference type="OrthoDB" id="9810648at2"/>
<name>A0A5R9KE93_9BACT</name>
<accession>A0A5R9KE93</accession>
<dbReference type="CDD" id="cd04688">
    <property type="entry name" value="NUDIX_Hydrolase"/>
    <property type="match status" value="1"/>
</dbReference>
<keyword evidence="2 4" id="KW-0378">Hydrolase</keyword>
<dbReference type="RefSeq" id="WP_138281067.1">
    <property type="nucleotide sequence ID" value="NZ_BMGE01000002.1"/>
</dbReference>
<comment type="cofactor">
    <cofactor evidence="1">
        <name>Mg(2+)</name>
        <dbReference type="ChEBI" id="CHEBI:18420"/>
    </cofactor>
</comment>
<dbReference type="EMBL" id="VCEI01000021">
    <property type="protein sequence ID" value="TLU94439.1"/>
    <property type="molecule type" value="Genomic_DNA"/>
</dbReference>
<gene>
    <name evidence="4" type="ORF">FEM55_09375</name>
</gene>
<dbReference type="PANTHER" id="PTHR43046">
    <property type="entry name" value="GDP-MANNOSE MANNOSYL HYDROLASE"/>
    <property type="match status" value="1"/>
</dbReference>